<proteinExistence type="predicted"/>
<protein>
    <submittedName>
        <fullName evidence="1">Uncharacterized protein</fullName>
    </submittedName>
</protein>
<evidence type="ECO:0000313" key="1">
    <source>
        <dbReference type="EMBL" id="MCP2164747.1"/>
    </source>
</evidence>
<sequence length="116" mass="12820">MLGDMDELRDSVVEACEDDWVYFAEFVQISRDVAEVGENPLTCAGEVAAHFVGEGLIVPGELTDAGFVPWQLSRSEAAERIRREVAAMVREDVRLYPGDVCWFELAENAQGPADVD</sequence>
<organism evidence="1 2">
    <name type="scientific">Goodfellowiella coeruleoviolacea</name>
    <dbReference type="NCBI Taxonomy" id="334858"/>
    <lineage>
        <taxon>Bacteria</taxon>
        <taxon>Bacillati</taxon>
        <taxon>Actinomycetota</taxon>
        <taxon>Actinomycetes</taxon>
        <taxon>Pseudonocardiales</taxon>
        <taxon>Pseudonocardiaceae</taxon>
        <taxon>Goodfellowiella</taxon>
    </lineage>
</organism>
<gene>
    <name evidence="1" type="ORF">LX83_001587</name>
</gene>
<name>A0AAE3GAK7_9PSEU</name>
<dbReference type="AlphaFoldDB" id="A0AAE3GAK7"/>
<evidence type="ECO:0000313" key="2">
    <source>
        <dbReference type="Proteomes" id="UP001206128"/>
    </source>
</evidence>
<comment type="caution">
    <text evidence="1">The sequence shown here is derived from an EMBL/GenBank/DDBJ whole genome shotgun (WGS) entry which is preliminary data.</text>
</comment>
<accession>A0AAE3GAK7</accession>
<keyword evidence="2" id="KW-1185">Reference proteome</keyword>
<dbReference type="Proteomes" id="UP001206128">
    <property type="component" value="Unassembled WGS sequence"/>
</dbReference>
<reference evidence="1" key="1">
    <citation type="submission" date="2022-06" db="EMBL/GenBank/DDBJ databases">
        <title>Genomic Encyclopedia of Archaeal and Bacterial Type Strains, Phase II (KMG-II): from individual species to whole genera.</title>
        <authorList>
            <person name="Goeker M."/>
        </authorList>
    </citation>
    <scope>NUCLEOTIDE SEQUENCE</scope>
    <source>
        <strain evidence="1">DSM 43935</strain>
    </source>
</reference>
<dbReference type="EMBL" id="JAMTCK010000003">
    <property type="protein sequence ID" value="MCP2164747.1"/>
    <property type="molecule type" value="Genomic_DNA"/>
</dbReference>